<organism evidence="2 3">
    <name type="scientific">Saponaria officinalis</name>
    <name type="common">Common soapwort</name>
    <name type="synonym">Lychnis saponaria</name>
    <dbReference type="NCBI Taxonomy" id="3572"/>
    <lineage>
        <taxon>Eukaryota</taxon>
        <taxon>Viridiplantae</taxon>
        <taxon>Streptophyta</taxon>
        <taxon>Embryophyta</taxon>
        <taxon>Tracheophyta</taxon>
        <taxon>Spermatophyta</taxon>
        <taxon>Magnoliopsida</taxon>
        <taxon>eudicotyledons</taxon>
        <taxon>Gunneridae</taxon>
        <taxon>Pentapetalae</taxon>
        <taxon>Caryophyllales</taxon>
        <taxon>Caryophyllaceae</taxon>
        <taxon>Caryophylleae</taxon>
        <taxon>Saponaria</taxon>
    </lineage>
</organism>
<comment type="caution">
    <text evidence="2">The sequence shown here is derived from an EMBL/GenBank/DDBJ whole genome shotgun (WGS) entry which is preliminary data.</text>
</comment>
<proteinExistence type="predicted"/>
<keyword evidence="3" id="KW-1185">Reference proteome</keyword>
<accession>A0AAW1KUF7</accession>
<dbReference type="Proteomes" id="UP001443914">
    <property type="component" value="Unassembled WGS sequence"/>
</dbReference>
<feature type="chain" id="PRO_5043519813" description="Secreted protein" evidence="1">
    <location>
        <begin position="24"/>
        <end position="73"/>
    </location>
</feature>
<evidence type="ECO:0000313" key="3">
    <source>
        <dbReference type="Proteomes" id="UP001443914"/>
    </source>
</evidence>
<protein>
    <recommendedName>
        <fullName evidence="4">Secreted protein</fullName>
    </recommendedName>
</protein>
<gene>
    <name evidence="2" type="ORF">RND81_05G205200</name>
</gene>
<name>A0AAW1KUF7_SAPOF</name>
<evidence type="ECO:0000313" key="2">
    <source>
        <dbReference type="EMBL" id="KAK9726310.1"/>
    </source>
</evidence>
<evidence type="ECO:0000256" key="1">
    <source>
        <dbReference type="SAM" id="SignalP"/>
    </source>
</evidence>
<dbReference type="AlphaFoldDB" id="A0AAW1KUF7"/>
<keyword evidence="1" id="KW-0732">Signal</keyword>
<sequence length="73" mass="8665">MRRLPSSLSFVFLFSLKMSCCSCVARFIFFFSCDGPSVASVRRRAFFFIYFIRRLNCHARVVFDSPSHRVRRE</sequence>
<feature type="signal peptide" evidence="1">
    <location>
        <begin position="1"/>
        <end position="23"/>
    </location>
</feature>
<reference evidence="2" key="1">
    <citation type="submission" date="2024-03" db="EMBL/GenBank/DDBJ databases">
        <title>WGS assembly of Saponaria officinalis var. Norfolk2.</title>
        <authorList>
            <person name="Jenkins J."/>
            <person name="Shu S."/>
            <person name="Grimwood J."/>
            <person name="Barry K."/>
            <person name="Goodstein D."/>
            <person name="Schmutz J."/>
            <person name="Leebens-Mack J."/>
            <person name="Osbourn A."/>
        </authorList>
    </citation>
    <scope>NUCLEOTIDE SEQUENCE [LARGE SCALE GENOMIC DNA]</scope>
    <source>
        <strain evidence="2">JIC</strain>
    </source>
</reference>
<evidence type="ECO:0008006" key="4">
    <source>
        <dbReference type="Google" id="ProtNLM"/>
    </source>
</evidence>
<dbReference type="EMBL" id="JBDFQZ010000005">
    <property type="protein sequence ID" value="KAK9726310.1"/>
    <property type="molecule type" value="Genomic_DNA"/>
</dbReference>